<dbReference type="EMBL" id="CP022048">
    <property type="protein sequence ID" value="ASE38414.1"/>
    <property type="molecule type" value="Genomic_DNA"/>
</dbReference>
<organism evidence="1 2">
    <name type="scientific">Brevundimonas vesicularis</name>
    <name type="common">Pseudomonas vesicularis</name>
    <dbReference type="NCBI Taxonomy" id="41276"/>
    <lineage>
        <taxon>Bacteria</taxon>
        <taxon>Pseudomonadati</taxon>
        <taxon>Pseudomonadota</taxon>
        <taxon>Alphaproteobacteria</taxon>
        <taxon>Caulobacterales</taxon>
        <taxon>Caulobacteraceae</taxon>
        <taxon>Brevundimonas</taxon>
    </lineage>
</organism>
<name>A0A1Z3U640_BREVE</name>
<dbReference type="AlphaFoldDB" id="A0A1Z3U640"/>
<protein>
    <submittedName>
        <fullName evidence="1">Uncharacterized protein</fullName>
    </submittedName>
</protein>
<dbReference type="KEGG" id="bvc:CEP68_02220"/>
<evidence type="ECO:0000313" key="2">
    <source>
        <dbReference type="Proteomes" id="UP000197050"/>
    </source>
</evidence>
<sequence length="202" mass="21580">MTEAATAVVNAALVQLGEDTVASIKDDPAPSRIVKILPHLQPAIRAVLKRYGFLCALEYATLTPSGDVPGNWRFPVNYVMPEGGLRLWTVERLTGWERGVWVRPGDQAGLTVIRAKQGGALNVAYVTERPADFLDANVADAVAFELAARACRPMNGSVERALELRKIADAAILTAIAADGQDAKADDEMITDRVAALRASAG</sequence>
<gene>
    <name evidence="1" type="ORF">CEP68_02220</name>
</gene>
<evidence type="ECO:0000313" key="1">
    <source>
        <dbReference type="EMBL" id="ASE38414.1"/>
    </source>
</evidence>
<dbReference type="GeneID" id="34015882"/>
<accession>A0A1Z3U640</accession>
<proteinExistence type="predicted"/>
<dbReference type="RefSeq" id="WP_088582226.1">
    <property type="nucleotide sequence ID" value="NZ_CP022048.2"/>
</dbReference>
<dbReference type="Proteomes" id="UP000197050">
    <property type="component" value="Chromosome"/>
</dbReference>
<reference evidence="2" key="1">
    <citation type="submission" date="2017-06" db="EMBL/GenBank/DDBJ databases">
        <title>FDA dAtabase for Regulatory Grade micrObial Sequences (FDA-ARGOS): Supporting development and validation of Infectious Disease Dx tests.</title>
        <authorList>
            <person name="Minogue T."/>
            <person name="Wolcott M."/>
            <person name="Wasieloski L."/>
            <person name="Aguilar W."/>
            <person name="Moore D."/>
            <person name="Tallon L."/>
            <person name="Sadzewicz L."/>
            <person name="Sengamalay N."/>
            <person name="Ott S."/>
            <person name="Godinez A."/>
            <person name="Nagaraj S."/>
            <person name="Nadendla S."/>
            <person name="Geyer C."/>
            <person name="Sichtig H."/>
        </authorList>
    </citation>
    <scope>NUCLEOTIDE SEQUENCE [LARGE SCALE GENOMIC DNA]</scope>
    <source>
        <strain evidence="2">FDAARGOS_289</strain>
    </source>
</reference>